<proteinExistence type="predicted"/>
<feature type="transmembrane region" description="Helical" evidence="1">
    <location>
        <begin position="32"/>
        <end position="56"/>
    </location>
</feature>
<organism evidence="3 4">
    <name type="scientific">Actinomycetospora corticicola</name>
    <dbReference type="NCBI Taxonomy" id="663602"/>
    <lineage>
        <taxon>Bacteria</taxon>
        <taxon>Bacillati</taxon>
        <taxon>Actinomycetota</taxon>
        <taxon>Actinomycetes</taxon>
        <taxon>Pseudonocardiales</taxon>
        <taxon>Pseudonocardiaceae</taxon>
        <taxon>Actinomycetospora</taxon>
    </lineage>
</organism>
<reference evidence="3 4" key="1">
    <citation type="submission" date="2020-07" db="EMBL/GenBank/DDBJ databases">
        <title>Sequencing the genomes of 1000 actinobacteria strains.</title>
        <authorList>
            <person name="Klenk H.-P."/>
        </authorList>
    </citation>
    <scope>NUCLEOTIDE SEQUENCE [LARGE SCALE GENOMIC DNA]</scope>
    <source>
        <strain evidence="3 4">DSM 45772</strain>
    </source>
</reference>
<feature type="transmembrane region" description="Helical" evidence="1">
    <location>
        <begin position="171"/>
        <end position="189"/>
    </location>
</feature>
<dbReference type="Pfam" id="PF03929">
    <property type="entry name" value="PepSY_TM"/>
    <property type="match status" value="1"/>
</dbReference>
<comment type="caution">
    <text evidence="3">The sequence shown here is derived from an EMBL/GenBank/DDBJ whole genome shotgun (WGS) entry which is preliminary data.</text>
</comment>
<dbReference type="EMBL" id="JACCBN010000001">
    <property type="protein sequence ID" value="NYD36245.1"/>
    <property type="molecule type" value="Genomic_DNA"/>
</dbReference>
<feature type="transmembrane region" description="Helical" evidence="1">
    <location>
        <begin position="364"/>
        <end position="385"/>
    </location>
</feature>
<dbReference type="Proteomes" id="UP000535890">
    <property type="component" value="Unassembled WGS sequence"/>
</dbReference>
<protein>
    <submittedName>
        <fullName evidence="3">Putative iron-regulated membrane protein</fullName>
    </submittedName>
</protein>
<keyword evidence="4" id="KW-1185">Reference proteome</keyword>
<name>A0A7Y9DVG6_9PSEU</name>
<accession>A0A7Y9DVG6</accession>
<evidence type="ECO:0000256" key="1">
    <source>
        <dbReference type="SAM" id="Phobius"/>
    </source>
</evidence>
<feature type="transmembrane region" description="Helical" evidence="1">
    <location>
        <begin position="405"/>
        <end position="434"/>
    </location>
</feature>
<dbReference type="InterPro" id="IPR005625">
    <property type="entry name" value="PepSY-ass_TM"/>
</dbReference>
<dbReference type="PANTHER" id="PTHR34219">
    <property type="entry name" value="IRON-REGULATED INNER MEMBRANE PROTEIN-RELATED"/>
    <property type="match status" value="1"/>
</dbReference>
<keyword evidence="1" id="KW-0812">Transmembrane</keyword>
<dbReference type="PANTHER" id="PTHR34219:SF1">
    <property type="entry name" value="PEPSY DOMAIN-CONTAINING PROTEIN"/>
    <property type="match status" value="1"/>
</dbReference>
<keyword evidence="1" id="KW-0472">Membrane</keyword>
<dbReference type="AlphaFoldDB" id="A0A7Y9DVG6"/>
<sequence>MSDTLDAAPAPAADPPAARGIRAGLRPLLVRLHFHVGLFVGPFILVAAVTGLIYTITPQLDQLLYRDALTVPAATTAVDLRTQVAAAAAAVPDGTLTSIRPAATPTATTRVGFDSPGVAEDDARTAFVDPHTGQVRAVLDTFGEWLPTRAWIDTLHRNLHLGEVGRVYSELAASWLWVLAVSGLVLWVVRRRRRSRLRRTLLPEASARGRARVRSWHGSVGLWAAIGMLGLSATGLTWSQFAGTNVSALRTALDWTTPSVSAELPAASVPAPTGEAAERVLAAARAAGMTDPVAITPPEEAGQAWTVAQVQRSWPLKQDSMAVDPSSGTVLETIRYADWPVAAKLAEIGISAHMGILFGVANQLLLIALALGIIVVVVWGYRMWWLRRPTRSGATAPGGTERPGVAAVAVVGLAAVVLGVFLPVLGASLLLFLLGDALWQEYRRSRAS</sequence>
<dbReference type="Pfam" id="PF03413">
    <property type="entry name" value="PepSY"/>
    <property type="match status" value="1"/>
</dbReference>
<gene>
    <name evidence="3" type="ORF">BJ983_002347</name>
</gene>
<evidence type="ECO:0000259" key="2">
    <source>
        <dbReference type="Pfam" id="PF03413"/>
    </source>
</evidence>
<dbReference type="InterPro" id="IPR025711">
    <property type="entry name" value="PepSY"/>
</dbReference>
<evidence type="ECO:0000313" key="4">
    <source>
        <dbReference type="Proteomes" id="UP000535890"/>
    </source>
</evidence>
<keyword evidence="1" id="KW-1133">Transmembrane helix</keyword>
<evidence type="ECO:0000313" key="3">
    <source>
        <dbReference type="EMBL" id="NYD36245.1"/>
    </source>
</evidence>
<dbReference type="RefSeq" id="WP_343054042.1">
    <property type="nucleotide sequence ID" value="NZ_BAABHP010000007.1"/>
</dbReference>
<feature type="domain" description="PepSY" evidence="2">
    <location>
        <begin position="83"/>
        <end position="138"/>
    </location>
</feature>